<accession>A0A2H1V747</accession>
<feature type="region of interest" description="Disordered" evidence="1">
    <location>
        <begin position="1"/>
        <end position="25"/>
    </location>
</feature>
<evidence type="ECO:0000313" key="2">
    <source>
        <dbReference type="EMBL" id="SOQ36202.1"/>
    </source>
</evidence>
<organism evidence="2">
    <name type="scientific">Spodoptera frugiperda</name>
    <name type="common">Fall armyworm</name>
    <dbReference type="NCBI Taxonomy" id="7108"/>
    <lineage>
        <taxon>Eukaryota</taxon>
        <taxon>Metazoa</taxon>
        <taxon>Ecdysozoa</taxon>
        <taxon>Arthropoda</taxon>
        <taxon>Hexapoda</taxon>
        <taxon>Insecta</taxon>
        <taxon>Pterygota</taxon>
        <taxon>Neoptera</taxon>
        <taxon>Endopterygota</taxon>
        <taxon>Lepidoptera</taxon>
        <taxon>Glossata</taxon>
        <taxon>Ditrysia</taxon>
        <taxon>Noctuoidea</taxon>
        <taxon>Noctuidae</taxon>
        <taxon>Amphipyrinae</taxon>
        <taxon>Spodoptera</taxon>
    </lineage>
</organism>
<protein>
    <submittedName>
        <fullName evidence="2">SFRICE_000300</fullName>
    </submittedName>
</protein>
<evidence type="ECO:0000256" key="1">
    <source>
        <dbReference type="SAM" id="MobiDB-lite"/>
    </source>
</evidence>
<dbReference type="AlphaFoldDB" id="A0A2H1V747"/>
<gene>
    <name evidence="2" type="ORF">SFRICE_000300</name>
</gene>
<name>A0A2H1V747_SPOFR</name>
<reference evidence="2" key="1">
    <citation type="submission" date="2016-07" db="EMBL/GenBank/DDBJ databases">
        <authorList>
            <person name="Bretaudeau A."/>
        </authorList>
    </citation>
    <scope>NUCLEOTIDE SEQUENCE</scope>
    <source>
        <strain evidence="2">Rice</strain>
        <tissue evidence="2">Whole body</tissue>
    </source>
</reference>
<proteinExistence type="predicted"/>
<sequence>MLRHEWASLTEVIPRPDRKPTPNSPFPIFPIPQRTQALVTPLVFQVSMGSGDCLPSGNTPARLPACFIKKSTRGYLSIEKDDLRHSSVSRGRGTPQPPYATAYNALFHRDDVRDATQRIALMEPRHCQNVDRSYFESVFNYLSKLAAALTFSEISENLTNLLDTQRSHCAPRCRLRNVAASAHAAHDKESICNSKLVKLFSIHLPLLVFPVGVDPLSRRFGVSALAG</sequence>
<dbReference type="EMBL" id="ODYU01000836">
    <property type="protein sequence ID" value="SOQ36202.1"/>
    <property type="molecule type" value="Genomic_DNA"/>
</dbReference>